<dbReference type="EMBL" id="CP072227">
    <property type="protein sequence ID" value="QUT43512.1"/>
    <property type="molecule type" value="Genomic_DNA"/>
</dbReference>
<dbReference type="GO" id="GO:0003677">
    <property type="term" value="F:DNA binding"/>
    <property type="evidence" value="ECO:0007669"/>
    <property type="project" value="InterPro"/>
</dbReference>
<sequence>MIYSNLLKKHYSDWPSLEKAIEALPTAKARGNVFEEFTFAYFTIKKQMYQIAEIYPSADIPDKYRKAFKLGNKQHQDSGVDGLIITNEGKSIAYQCKFRSGRVKPTYEELTKFWSDGRYCDYCCTVANSFAVSNLSDKHEENLQILAKDFDSLDQEFFDQLYDLVNNENAGKNKVFYEPYDYPKRIIKEVLVGFSVENRGKVIAACGTGKTLTSLWIVEAMKAETVLFLAPSISLVKQTLEAWADQAKIPFTYLCVCSDNTVSSNIDDDEADISVSQLGVPVTTNINEIAKFLDHTKGKVRYIFSTYQSADKISEAQKTAKDTFDLIICDEAHRTAGLRSNFSLALEDQFICSKKRLFMTATERMVRPLLKRHLEENGKVIFSMDDENVYGPLFSQYNFGAAIKDKTISDYKIVVAGVKESEVYNYIAENKHISVGDLDNNEKTTTAEILYSKILLAKAMGEFPIKKTISFHSSIRKAKDFVAENGNDISLSDVIREFNEHITEDNLFIDNINCQLDSGSRAQILNKFKNTEYSVISNAKCLTEGVDVPIIDSVYFIDRKKSLVDIVQACGRALRTQNGIDKTAYFIIPILIPESSVAEEILNSEEFEIVYNIIQALRSQDNRLEDWINRLNNEYVRTGRIGSDCTDDDVPIIIQIEGIDIKQFSDELYVQIATVNANPDNIRRPTTFGAGERKTGHARIFKTIGDYAAERFFSSLVDPTIKIYKDKNSKCLSIADIKIDNNNISHTYRLGLIEKSEKNYSLTPLGEYYLSGRIKPQDLFRKQMLRYSNSLEDNKIAHTLFPYRACLEVLKNLEVKKLTFNEFAFCIYPMYDSTPDSIKRAVDDINYLRQKYPRLKAINIANRPQILQLLNTYFGTTLTITDIWGTAGTTVKNLYSYFKNHLSLFEDIIEIKNREICIKPGVNANDIDKLLEIDKNIEKVDRKNLFAIYTEVSSCL</sequence>
<proteinExistence type="predicted"/>
<dbReference type="SMART" id="SM00487">
    <property type="entry name" value="DEXDc"/>
    <property type="match status" value="1"/>
</dbReference>
<dbReference type="Pfam" id="PF04851">
    <property type="entry name" value="ResIII"/>
    <property type="match status" value="1"/>
</dbReference>
<gene>
    <name evidence="3" type="ORF">INE88_00294</name>
</gene>
<evidence type="ECO:0000259" key="1">
    <source>
        <dbReference type="PROSITE" id="PS51192"/>
    </source>
</evidence>
<dbReference type="PANTHER" id="PTHR47396:SF1">
    <property type="entry name" value="ATP-DEPENDENT HELICASE IRC3-RELATED"/>
    <property type="match status" value="1"/>
</dbReference>
<dbReference type="InterPro" id="IPR050742">
    <property type="entry name" value="Helicase_Restrict-Modif_Enz"/>
</dbReference>
<evidence type="ECO:0000313" key="3">
    <source>
        <dbReference type="EMBL" id="QUT43512.1"/>
    </source>
</evidence>
<dbReference type="PROSITE" id="PS51192">
    <property type="entry name" value="HELICASE_ATP_BIND_1"/>
    <property type="match status" value="1"/>
</dbReference>
<accession>A0A975KC76</accession>
<dbReference type="Proteomes" id="UP000679226">
    <property type="component" value="Chromosome"/>
</dbReference>
<dbReference type="KEGG" id="beg:INE88_00294"/>
<dbReference type="PANTHER" id="PTHR47396">
    <property type="entry name" value="TYPE I RESTRICTION ENZYME ECOKI R PROTEIN"/>
    <property type="match status" value="1"/>
</dbReference>
<dbReference type="InterPro" id="IPR014001">
    <property type="entry name" value="Helicase_ATP-bd"/>
</dbReference>
<dbReference type="Gene3D" id="3.40.50.300">
    <property type="entry name" value="P-loop containing nucleotide triphosphate hydrolases"/>
    <property type="match status" value="2"/>
</dbReference>
<dbReference type="GO" id="GO:0016787">
    <property type="term" value="F:hydrolase activity"/>
    <property type="evidence" value="ECO:0007669"/>
    <property type="project" value="InterPro"/>
</dbReference>
<dbReference type="InterPro" id="IPR006935">
    <property type="entry name" value="Helicase/UvrB_N"/>
</dbReference>
<dbReference type="CDD" id="cd18785">
    <property type="entry name" value="SF2_C"/>
    <property type="match status" value="1"/>
</dbReference>
<evidence type="ECO:0000313" key="4">
    <source>
        <dbReference type="Proteomes" id="UP000679226"/>
    </source>
</evidence>
<dbReference type="PROSITE" id="PS51194">
    <property type="entry name" value="HELICASE_CTER"/>
    <property type="match status" value="1"/>
</dbReference>
<protein>
    <submittedName>
        <fullName evidence="3">Type III restriction enzyme, res subunit</fullName>
    </submittedName>
</protein>
<feature type="domain" description="Helicase C-terminal" evidence="2">
    <location>
        <begin position="455"/>
        <end position="632"/>
    </location>
</feature>
<organism evidence="3 4">
    <name type="scientific">Bacteroides eggerthii</name>
    <dbReference type="NCBI Taxonomy" id="28111"/>
    <lineage>
        <taxon>Bacteria</taxon>
        <taxon>Pseudomonadati</taxon>
        <taxon>Bacteroidota</taxon>
        <taxon>Bacteroidia</taxon>
        <taxon>Bacteroidales</taxon>
        <taxon>Bacteroidaceae</taxon>
        <taxon>Bacteroides</taxon>
    </lineage>
</organism>
<dbReference type="Pfam" id="PF00271">
    <property type="entry name" value="Helicase_C"/>
    <property type="match status" value="1"/>
</dbReference>
<dbReference type="REBASE" id="487410">
    <property type="entry name" value="BegC20ORF293P"/>
</dbReference>
<evidence type="ECO:0000259" key="2">
    <source>
        <dbReference type="PROSITE" id="PS51194"/>
    </source>
</evidence>
<feature type="domain" description="Helicase ATP-binding" evidence="1">
    <location>
        <begin position="191"/>
        <end position="381"/>
    </location>
</feature>
<dbReference type="AlphaFoldDB" id="A0A975KC76"/>
<dbReference type="RefSeq" id="WP_211454674.1">
    <property type="nucleotide sequence ID" value="NZ_CP072227.1"/>
</dbReference>
<dbReference type="SUPFAM" id="SSF52540">
    <property type="entry name" value="P-loop containing nucleoside triphosphate hydrolases"/>
    <property type="match status" value="1"/>
</dbReference>
<reference evidence="3" key="1">
    <citation type="journal article" date="2021" name="PLoS Genet.">
        <title>Mobile Type VI secretion system loci of the gut Bacteroidales display extensive intra-ecosystem transfer, multi-species spread and geographical clustering.</title>
        <authorList>
            <person name="Garcia-Bayona L."/>
            <person name="Coyne M.J."/>
            <person name="Comstock L.E."/>
        </authorList>
    </citation>
    <scope>NUCLEOTIDE SEQUENCE</scope>
    <source>
        <strain evidence="3">CL11T00C20</strain>
    </source>
</reference>
<dbReference type="GO" id="GO:0005524">
    <property type="term" value="F:ATP binding"/>
    <property type="evidence" value="ECO:0007669"/>
    <property type="project" value="InterPro"/>
</dbReference>
<dbReference type="InterPro" id="IPR001650">
    <property type="entry name" value="Helicase_C-like"/>
</dbReference>
<dbReference type="GO" id="GO:0005829">
    <property type="term" value="C:cytosol"/>
    <property type="evidence" value="ECO:0007669"/>
    <property type="project" value="TreeGrafter"/>
</dbReference>
<dbReference type="InterPro" id="IPR027417">
    <property type="entry name" value="P-loop_NTPase"/>
</dbReference>
<dbReference type="SMART" id="SM00490">
    <property type="entry name" value="HELICc"/>
    <property type="match status" value="1"/>
</dbReference>
<name>A0A975KC76_9BACE</name>